<dbReference type="SUPFAM" id="SSF46689">
    <property type="entry name" value="Homeodomain-like"/>
    <property type="match status" value="1"/>
</dbReference>
<dbReference type="KEGG" id="palb:EJC50_06205"/>
<dbReference type="OrthoDB" id="9800398at2"/>
<evidence type="ECO:0000313" key="2">
    <source>
        <dbReference type="Proteomes" id="UP000272528"/>
    </source>
</evidence>
<dbReference type="InterPro" id="IPR009057">
    <property type="entry name" value="Homeodomain-like_sf"/>
</dbReference>
<dbReference type="InterPro" id="IPR052411">
    <property type="entry name" value="c-mor_Regulatory_Protein"/>
</dbReference>
<dbReference type="PANTHER" id="PTHR37812">
    <property type="entry name" value="MU-LIKE PROPHAGE FLUMU PROTEIN C"/>
    <property type="match status" value="1"/>
</dbReference>
<dbReference type="Proteomes" id="UP000272528">
    <property type="component" value="Chromosome"/>
</dbReference>
<evidence type="ECO:0008006" key="3">
    <source>
        <dbReference type="Google" id="ProtNLM"/>
    </source>
</evidence>
<dbReference type="InterPro" id="IPR049739">
    <property type="entry name" value="YraL-like"/>
</dbReference>
<dbReference type="EMBL" id="CP034437">
    <property type="protein sequence ID" value="AZN39298.1"/>
    <property type="molecule type" value="Genomic_DNA"/>
</dbReference>
<sequence>MKYMNADVIFPAELLKEIQKYVSGGMIYVPTPEGSKKQWGENSGSKQMLERRNEEIRQQFSVGITIDELSSRYCLSCDSIKKIVYNRSKPAKVASD</sequence>
<name>A0A3S9A0Q0_9BACL</name>
<reference evidence="2" key="1">
    <citation type="submission" date="2018-12" db="EMBL/GenBank/DDBJ databases">
        <title>Genome sequence of Peanibacillus sp.</title>
        <authorList>
            <person name="Subramani G."/>
            <person name="Srinivasan S."/>
            <person name="Kim M.K."/>
        </authorList>
    </citation>
    <scope>NUCLEOTIDE SEQUENCE [LARGE SCALE GENOMIC DNA]</scope>
    <source>
        <strain evidence="2">18JY67-1</strain>
    </source>
</reference>
<evidence type="ECO:0000313" key="1">
    <source>
        <dbReference type="EMBL" id="AZN39298.1"/>
    </source>
</evidence>
<dbReference type="AlphaFoldDB" id="A0A3S9A0Q0"/>
<protein>
    <recommendedName>
        <fullName evidence="3">Mor transcription activator domain-containing protein</fullName>
    </recommendedName>
</protein>
<proteinExistence type="predicted"/>
<dbReference type="PANTHER" id="PTHR37812:SF1">
    <property type="entry name" value="MU-LIKE PROPHAGE FLUMU PROTEIN C"/>
    <property type="match status" value="1"/>
</dbReference>
<organism evidence="1 2">
    <name type="scientific">Paenibacillus albus</name>
    <dbReference type="NCBI Taxonomy" id="2495582"/>
    <lineage>
        <taxon>Bacteria</taxon>
        <taxon>Bacillati</taxon>
        <taxon>Bacillota</taxon>
        <taxon>Bacilli</taxon>
        <taxon>Bacillales</taxon>
        <taxon>Paenibacillaceae</taxon>
        <taxon>Paenibacillus</taxon>
    </lineage>
</organism>
<accession>A0A3S9A0Q0</accession>
<gene>
    <name evidence="1" type="ORF">EJC50_06205</name>
</gene>
<dbReference type="RefSeq" id="WP_126013735.1">
    <property type="nucleotide sequence ID" value="NZ_CP034437.1"/>
</dbReference>
<dbReference type="NCBIfam" id="NF040785">
    <property type="entry name" value="CD3324_fam"/>
    <property type="match status" value="1"/>
</dbReference>
<keyword evidence="2" id="KW-1185">Reference proteome</keyword>